<gene>
    <name evidence="2" type="ORF">CesoFtcFv8_012879</name>
</gene>
<dbReference type="EMBL" id="JAULUE010002055">
    <property type="protein sequence ID" value="KAK5892509.1"/>
    <property type="molecule type" value="Genomic_DNA"/>
</dbReference>
<dbReference type="Proteomes" id="UP001335648">
    <property type="component" value="Unassembled WGS sequence"/>
</dbReference>
<feature type="compositionally biased region" description="Acidic residues" evidence="1">
    <location>
        <begin position="55"/>
        <end position="64"/>
    </location>
</feature>
<feature type="compositionally biased region" description="Basic and acidic residues" evidence="1">
    <location>
        <begin position="41"/>
        <end position="54"/>
    </location>
</feature>
<proteinExistence type="predicted"/>
<reference evidence="2 3" key="1">
    <citation type="journal article" date="2023" name="Mol. Biol. Evol.">
        <title>Genomics of Secondarily Temperate Adaptation in the Only Non-Antarctic Icefish.</title>
        <authorList>
            <person name="Rivera-Colon A.G."/>
            <person name="Rayamajhi N."/>
            <person name="Minhas B.F."/>
            <person name="Madrigal G."/>
            <person name="Bilyk K.T."/>
            <person name="Yoon V."/>
            <person name="Hune M."/>
            <person name="Gregory S."/>
            <person name="Cheng C.H.C."/>
            <person name="Catchen J.M."/>
        </authorList>
    </citation>
    <scope>NUCLEOTIDE SEQUENCE [LARGE SCALE GENOMIC DNA]</scope>
    <source>
        <strain evidence="2">JC2023a</strain>
    </source>
</reference>
<evidence type="ECO:0000256" key="1">
    <source>
        <dbReference type="SAM" id="MobiDB-lite"/>
    </source>
</evidence>
<organism evidence="2 3">
    <name type="scientific">Champsocephalus esox</name>
    <name type="common">pike icefish</name>
    <dbReference type="NCBI Taxonomy" id="159716"/>
    <lineage>
        <taxon>Eukaryota</taxon>
        <taxon>Metazoa</taxon>
        <taxon>Chordata</taxon>
        <taxon>Craniata</taxon>
        <taxon>Vertebrata</taxon>
        <taxon>Euteleostomi</taxon>
        <taxon>Actinopterygii</taxon>
        <taxon>Neopterygii</taxon>
        <taxon>Teleostei</taxon>
        <taxon>Neoteleostei</taxon>
        <taxon>Acanthomorphata</taxon>
        <taxon>Eupercaria</taxon>
        <taxon>Perciformes</taxon>
        <taxon>Notothenioidei</taxon>
        <taxon>Channichthyidae</taxon>
        <taxon>Champsocephalus</taxon>
    </lineage>
</organism>
<sequence>MPKRNGLIVFPSASLFLAGAPRSAVQNKGNESLVPQMPEEEEKKLGSWRMRDEESYSDVAEEGEEEKRKREVDG</sequence>
<evidence type="ECO:0000313" key="3">
    <source>
        <dbReference type="Proteomes" id="UP001335648"/>
    </source>
</evidence>
<protein>
    <submittedName>
        <fullName evidence="2">Uncharacterized protein</fullName>
    </submittedName>
</protein>
<comment type="caution">
    <text evidence="2">The sequence shown here is derived from an EMBL/GenBank/DDBJ whole genome shotgun (WGS) entry which is preliminary data.</text>
</comment>
<feature type="region of interest" description="Disordered" evidence="1">
    <location>
        <begin position="26"/>
        <end position="74"/>
    </location>
</feature>
<accession>A0AAN8GYB0</accession>
<evidence type="ECO:0000313" key="2">
    <source>
        <dbReference type="EMBL" id="KAK5892509.1"/>
    </source>
</evidence>
<feature type="compositionally biased region" description="Basic and acidic residues" evidence="1">
    <location>
        <begin position="65"/>
        <end position="74"/>
    </location>
</feature>
<dbReference type="AlphaFoldDB" id="A0AAN8GYB0"/>
<keyword evidence="3" id="KW-1185">Reference proteome</keyword>
<name>A0AAN8GYB0_9TELE</name>